<keyword evidence="8" id="KW-0548">Nucleotidyltransferase</keyword>
<evidence type="ECO:0000256" key="11">
    <source>
        <dbReference type="ARBA" id="ARBA00023268"/>
    </source>
</evidence>
<dbReference type="SUPFAM" id="SSF57756">
    <property type="entry name" value="Retrovirus zinc finger-like domains"/>
    <property type="match status" value="1"/>
</dbReference>
<dbReference type="SUPFAM" id="SSF53098">
    <property type="entry name" value="Ribonuclease H-like"/>
    <property type="match status" value="1"/>
</dbReference>
<keyword evidence="8" id="KW-0808">Transferase</keyword>
<dbReference type="CDD" id="cd00303">
    <property type="entry name" value="retropepsin_like"/>
    <property type="match status" value="1"/>
</dbReference>
<dbReference type="PANTHER" id="PTHR37984:SF5">
    <property type="entry name" value="PROTEIN NYNRIN-LIKE"/>
    <property type="match status" value="1"/>
</dbReference>
<dbReference type="InterPro" id="IPR056924">
    <property type="entry name" value="SH3_Tf2-1"/>
</dbReference>
<keyword evidence="8" id="KW-0239">DNA-directed DNA polymerase</keyword>
<keyword evidence="12" id="KW-0862">Zinc</keyword>
<keyword evidence="6" id="KW-0229">DNA integration</keyword>
<feature type="domain" description="CCHC-type" evidence="14">
    <location>
        <begin position="316"/>
        <end position="332"/>
    </location>
</feature>
<keyword evidence="1" id="KW-0645">Protease</keyword>
<dbReference type="InterPro" id="IPR001878">
    <property type="entry name" value="Znf_CCHC"/>
</dbReference>
<evidence type="ECO:0000256" key="13">
    <source>
        <dbReference type="SAM" id="MobiDB-lite"/>
    </source>
</evidence>
<dbReference type="InterPro" id="IPR043128">
    <property type="entry name" value="Rev_trsase/Diguanyl_cyclase"/>
</dbReference>
<dbReference type="GO" id="GO:0015074">
    <property type="term" value="P:DNA integration"/>
    <property type="evidence" value="ECO:0007669"/>
    <property type="project" value="UniProtKB-KW"/>
</dbReference>
<dbReference type="InterPro" id="IPR012337">
    <property type="entry name" value="RNaseH-like_sf"/>
</dbReference>
<sequence length="943" mass="107962">MVNEIPPNHVDDAPVVGPNHQDNVLIIPEHVLEDEDDDPKEEEFEEEEDPQEEEDDIEIDIKEDKNEPKLTYPYEEMDPLNPPSPASESEPEDEIKVENPIEHEDETVPASVHETAHALVEKKGKGKDEFCGKLILDLGNEVCSSVEQGTAAMDRLVKKLGNTEDKVESKKLKKELEEARFSNTFLPAICRMIKDNVDAAIAAKRARQANVRNEASGSGPINGQDAAPAARECIFAGFMKCNPTTFCGTEGAVELLRWFKKTESVLESVNVLTEIQRMKHELWYLKVKEYNIMAYSQRFNELALMCPRMVEPERVKCHKCGKVGHQSRYCKQKNVAMGANAPPIPTCYDCGEQGNTRNQCPKKVKQEEVGEVRGRAYAIKDAQPKGPNVVTSTFLLNNRYAFVLFDSGFDRSFMDTRFSSMLDIDPVKIRSSYEVELANGRVVGTNTVLKGCTLNLVNHVFEINLMPIKLGTFDVIIENKSKVKQMEDVAMIRDFPEVFPEELAPSEMKELLVQLQELLEKGFICLISLSWGALVLFVKKKDGSFRMCIDYNELNKLTVKNRYPLSRINDLFDQLQGHLIDRSGVRVDPSKVKAIKSWAAPTTPIEKNGWGEEEAFQTLKWKLCSTPILALPKETEDFVVYCDASLKGYGAVFMQREKVIAYASRQLKVHEENYTTHHLELGAIVFALRLWRNYFGLRDLVMHESHKSKYFIHSGSDMMCQDLKPLYWWPNMKVDIVTYVRLWRSLQETLGMNLDMSTAYHPQTDGQRERTIQTLEDMLRACVIDFGSCWDRHIRLVEFSYNNSYYASIKAAPYEALYGRKYKRAKPLEFEVGDMVLLKVSLWKGTICFRKQKANSTYIRPFKILTRVGPVAYTLELPEEWKGIHSTFHISNLKKCLVKGDVVVPMYEIQLDDKFHMIEEPVEVVDREVKRLRKSQIPIVKVR</sequence>
<dbReference type="GO" id="GO:0003887">
    <property type="term" value="F:DNA-directed DNA polymerase activity"/>
    <property type="evidence" value="ECO:0007669"/>
    <property type="project" value="UniProtKB-KW"/>
</dbReference>
<dbReference type="Pfam" id="PF08284">
    <property type="entry name" value="RVP_2"/>
    <property type="match status" value="1"/>
</dbReference>
<evidence type="ECO:0000256" key="7">
    <source>
        <dbReference type="ARBA" id="ARBA00022918"/>
    </source>
</evidence>
<dbReference type="AlphaFoldDB" id="A0A699I8P3"/>
<keyword evidence="11" id="KW-0511">Multifunctional enzyme</keyword>
<feature type="compositionally biased region" description="Acidic residues" evidence="13">
    <location>
        <begin position="32"/>
        <end position="58"/>
    </location>
</feature>
<dbReference type="InterPro" id="IPR001584">
    <property type="entry name" value="Integrase_cat-core"/>
</dbReference>
<evidence type="ECO:0000256" key="10">
    <source>
        <dbReference type="ARBA" id="ARBA00023172"/>
    </source>
</evidence>
<evidence type="ECO:0008006" key="17">
    <source>
        <dbReference type="Google" id="ProtNLM"/>
    </source>
</evidence>
<keyword evidence="4" id="KW-0378">Hydrolase</keyword>
<gene>
    <name evidence="16" type="ORF">Tci_499866</name>
</gene>
<evidence type="ECO:0000256" key="12">
    <source>
        <dbReference type="PROSITE-ProRule" id="PRU00047"/>
    </source>
</evidence>
<keyword evidence="12" id="KW-0863">Zinc-finger</keyword>
<evidence type="ECO:0000256" key="4">
    <source>
        <dbReference type="ARBA" id="ARBA00022801"/>
    </source>
</evidence>
<keyword evidence="5" id="KW-0460">Magnesium</keyword>
<evidence type="ECO:0000256" key="1">
    <source>
        <dbReference type="ARBA" id="ARBA00022670"/>
    </source>
</evidence>
<reference evidence="16" key="1">
    <citation type="journal article" date="2019" name="Sci. Rep.">
        <title>Draft genome of Tanacetum cinerariifolium, the natural source of mosquito coil.</title>
        <authorList>
            <person name="Yamashiro T."/>
            <person name="Shiraishi A."/>
            <person name="Satake H."/>
            <person name="Nakayama K."/>
        </authorList>
    </citation>
    <scope>NUCLEOTIDE SEQUENCE</scope>
</reference>
<accession>A0A699I8P3</accession>
<keyword evidence="9" id="KW-0238">DNA-binding</keyword>
<dbReference type="PROSITE" id="PS50994">
    <property type="entry name" value="INTEGRASE"/>
    <property type="match status" value="1"/>
</dbReference>
<protein>
    <recommendedName>
        <fullName evidence="17">Reverse transcriptase domain-containing protein</fullName>
    </recommendedName>
</protein>
<dbReference type="InterPro" id="IPR041588">
    <property type="entry name" value="Integrase_H2C2"/>
</dbReference>
<dbReference type="InterPro" id="IPR050951">
    <property type="entry name" value="Retrovirus_Pol_polyprotein"/>
</dbReference>
<dbReference type="InterPro" id="IPR041577">
    <property type="entry name" value="RT_RNaseH_2"/>
</dbReference>
<evidence type="ECO:0000256" key="5">
    <source>
        <dbReference type="ARBA" id="ARBA00022842"/>
    </source>
</evidence>
<dbReference type="GO" id="GO:0006310">
    <property type="term" value="P:DNA recombination"/>
    <property type="evidence" value="ECO:0007669"/>
    <property type="project" value="UniProtKB-KW"/>
</dbReference>
<feature type="region of interest" description="Disordered" evidence="13">
    <location>
        <begin position="1"/>
        <end position="94"/>
    </location>
</feature>
<dbReference type="Gene3D" id="1.10.340.70">
    <property type="match status" value="1"/>
</dbReference>
<evidence type="ECO:0000259" key="15">
    <source>
        <dbReference type="PROSITE" id="PS50994"/>
    </source>
</evidence>
<dbReference type="EMBL" id="BKCJ010260317">
    <property type="protein sequence ID" value="GEZ27893.1"/>
    <property type="molecule type" value="Genomic_DNA"/>
</dbReference>
<dbReference type="Pfam" id="PF24626">
    <property type="entry name" value="SH3_Tf2-1"/>
    <property type="match status" value="1"/>
</dbReference>
<evidence type="ECO:0000256" key="3">
    <source>
        <dbReference type="ARBA" id="ARBA00022750"/>
    </source>
</evidence>
<feature type="compositionally biased region" description="Basic and acidic residues" evidence="13">
    <location>
        <begin position="59"/>
        <end position="68"/>
    </location>
</feature>
<dbReference type="GO" id="GO:0003677">
    <property type="term" value="F:DNA binding"/>
    <property type="evidence" value="ECO:0007669"/>
    <property type="project" value="UniProtKB-KW"/>
</dbReference>
<organism evidence="16">
    <name type="scientific">Tanacetum cinerariifolium</name>
    <name type="common">Dalmatian daisy</name>
    <name type="synonym">Chrysanthemum cinerariifolium</name>
    <dbReference type="NCBI Taxonomy" id="118510"/>
    <lineage>
        <taxon>Eukaryota</taxon>
        <taxon>Viridiplantae</taxon>
        <taxon>Streptophyta</taxon>
        <taxon>Embryophyta</taxon>
        <taxon>Tracheophyta</taxon>
        <taxon>Spermatophyta</taxon>
        <taxon>Magnoliopsida</taxon>
        <taxon>eudicotyledons</taxon>
        <taxon>Gunneridae</taxon>
        <taxon>Pentapetalae</taxon>
        <taxon>asterids</taxon>
        <taxon>campanulids</taxon>
        <taxon>Asterales</taxon>
        <taxon>Asteraceae</taxon>
        <taxon>Asteroideae</taxon>
        <taxon>Anthemideae</taxon>
        <taxon>Anthemidinae</taxon>
        <taxon>Tanacetum</taxon>
    </lineage>
</organism>
<feature type="domain" description="Integrase catalytic" evidence="15">
    <location>
        <begin position="722"/>
        <end position="821"/>
    </location>
</feature>
<dbReference type="GO" id="GO:0003964">
    <property type="term" value="F:RNA-directed DNA polymerase activity"/>
    <property type="evidence" value="ECO:0007669"/>
    <property type="project" value="UniProtKB-KW"/>
</dbReference>
<keyword evidence="2" id="KW-0479">Metal-binding</keyword>
<dbReference type="GO" id="GO:0006508">
    <property type="term" value="P:proteolysis"/>
    <property type="evidence" value="ECO:0007669"/>
    <property type="project" value="UniProtKB-KW"/>
</dbReference>
<dbReference type="PANTHER" id="PTHR37984">
    <property type="entry name" value="PROTEIN CBG26694"/>
    <property type="match status" value="1"/>
</dbReference>
<evidence type="ECO:0000259" key="14">
    <source>
        <dbReference type="PROSITE" id="PS50158"/>
    </source>
</evidence>
<dbReference type="Gene3D" id="3.30.420.10">
    <property type="entry name" value="Ribonuclease H-like superfamily/Ribonuclease H"/>
    <property type="match status" value="1"/>
</dbReference>
<evidence type="ECO:0000256" key="9">
    <source>
        <dbReference type="ARBA" id="ARBA00023125"/>
    </source>
</evidence>
<dbReference type="InterPro" id="IPR043502">
    <property type="entry name" value="DNA/RNA_pol_sf"/>
</dbReference>
<dbReference type="GO" id="GO:0008270">
    <property type="term" value="F:zinc ion binding"/>
    <property type="evidence" value="ECO:0007669"/>
    <property type="project" value="UniProtKB-KW"/>
</dbReference>
<dbReference type="PROSITE" id="PS50158">
    <property type="entry name" value="ZF_CCHC"/>
    <property type="match status" value="2"/>
</dbReference>
<evidence type="ECO:0000256" key="8">
    <source>
        <dbReference type="ARBA" id="ARBA00022932"/>
    </source>
</evidence>
<dbReference type="Pfam" id="PF17919">
    <property type="entry name" value="RT_RNaseH_2"/>
    <property type="match status" value="1"/>
</dbReference>
<feature type="domain" description="CCHC-type" evidence="14">
    <location>
        <begin position="347"/>
        <end position="362"/>
    </location>
</feature>
<proteinExistence type="predicted"/>
<dbReference type="Gene3D" id="3.10.10.10">
    <property type="entry name" value="HIV Type 1 Reverse Transcriptase, subunit A, domain 1"/>
    <property type="match status" value="1"/>
</dbReference>
<name>A0A699I8P3_TANCI</name>
<dbReference type="GO" id="GO:0004190">
    <property type="term" value="F:aspartic-type endopeptidase activity"/>
    <property type="evidence" value="ECO:0007669"/>
    <property type="project" value="UniProtKB-KW"/>
</dbReference>
<evidence type="ECO:0000256" key="2">
    <source>
        <dbReference type="ARBA" id="ARBA00022723"/>
    </source>
</evidence>
<dbReference type="InterPro" id="IPR036397">
    <property type="entry name" value="RNaseH_sf"/>
</dbReference>
<comment type="caution">
    <text evidence="16">The sequence shown here is derived from an EMBL/GenBank/DDBJ whole genome shotgun (WGS) entry which is preliminary data.</text>
</comment>
<dbReference type="InterPro" id="IPR036875">
    <property type="entry name" value="Znf_CCHC_sf"/>
</dbReference>
<dbReference type="SUPFAM" id="SSF56672">
    <property type="entry name" value="DNA/RNA polymerases"/>
    <property type="match status" value="1"/>
</dbReference>
<keyword evidence="7" id="KW-0695">RNA-directed DNA polymerase</keyword>
<dbReference type="SMART" id="SM00343">
    <property type="entry name" value="ZnF_C2HC"/>
    <property type="match status" value="2"/>
</dbReference>
<dbReference type="Gene3D" id="4.10.60.10">
    <property type="entry name" value="Zinc finger, CCHC-type"/>
    <property type="match status" value="1"/>
</dbReference>
<keyword evidence="3" id="KW-0064">Aspartyl protease</keyword>
<evidence type="ECO:0000256" key="6">
    <source>
        <dbReference type="ARBA" id="ARBA00022908"/>
    </source>
</evidence>
<evidence type="ECO:0000313" key="16">
    <source>
        <dbReference type="EMBL" id="GEZ27893.1"/>
    </source>
</evidence>
<dbReference type="Gene3D" id="3.30.70.270">
    <property type="match status" value="1"/>
</dbReference>
<keyword evidence="10" id="KW-0233">DNA recombination</keyword>
<dbReference type="Pfam" id="PF17921">
    <property type="entry name" value="Integrase_H2C2"/>
    <property type="match status" value="1"/>
</dbReference>